<evidence type="ECO:0000313" key="3">
    <source>
        <dbReference type="Proteomes" id="UP000286678"/>
    </source>
</evidence>
<dbReference type="OrthoDB" id="9790745at2"/>
<dbReference type="AlphaFoldDB" id="A0A432XHQ4"/>
<dbReference type="Proteomes" id="UP000286678">
    <property type="component" value="Unassembled WGS sequence"/>
</dbReference>
<feature type="region of interest" description="Disordered" evidence="1">
    <location>
        <begin position="124"/>
        <end position="146"/>
    </location>
</feature>
<organism evidence="2 3">
    <name type="scientific">Pseudidiomarina aquimaris</name>
    <dbReference type="NCBI Taxonomy" id="641841"/>
    <lineage>
        <taxon>Bacteria</taxon>
        <taxon>Pseudomonadati</taxon>
        <taxon>Pseudomonadota</taxon>
        <taxon>Gammaproteobacteria</taxon>
        <taxon>Alteromonadales</taxon>
        <taxon>Idiomarinaceae</taxon>
        <taxon>Pseudidiomarina</taxon>
    </lineage>
</organism>
<dbReference type="PANTHER" id="PTHR36849:SF1">
    <property type="entry name" value="CYTOPLASMIC PROTEIN"/>
    <property type="match status" value="1"/>
</dbReference>
<reference evidence="3" key="1">
    <citation type="journal article" date="2018" name="Front. Microbiol.">
        <title>Genome-Based Analysis Reveals the Taxonomy and Diversity of the Family Idiomarinaceae.</title>
        <authorList>
            <person name="Liu Y."/>
            <person name="Lai Q."/>
            <person name="Shao Z."/>
        </authorList>
    </citation>
    <scope>NUCLEOTIDE SEQUENCE [LARGE SCALE GENOMIC DNA]</scope>
    <source>
        <strain evidence="3">SW15</strain>
    </source>
</reference>
<protein>
    <recommendedName>
        <fullName evidence="4">DUF488 domain-containing protein</fullName>
    </recommendedName>
</protein>
<evidence type="ECO:0000256" key="1">
    <source>
        <dbReference type="SAM" id="MobiDB-lite"/>
    </source>
</evidence>
<gene>
    <name evidence="2" type="ORF">CWE21_06325</name>
</gene>
<evidence type="ECO:0008006" key="4">
    <source>
        <dbReference type="Google" id="ProtNLM"/>
    </source>
</evidence>
<name>A0A432XHQ4_9GAMM</name>
<dbReference type="InterPro" id="IPR052552">
    <property type="entry name" value="YeaO-like"/>
</dbReference>
<dbReference type="PANTHER" id="PTHR36849">
    <property type="entry name" value="CYTOPLASMIC PROTEIN-RELATED"/>
    <property type="match status" value="1"/>
</dbReference>
<accession>A0A432XHQ4</accession>
<evidence type="ECO:0000313" key="2">
    <source>
        <dbReference type="EMBL" id="RUO48156.1"/>
    </source>
</evidence>
<dbReference type="EMBL" id="PIPT01000004">
    <property type="protein sequence ID" value="RUO48156.1"/>
    <property type="molecule type" value="Genomic_DNA"/>
</dbReference>
<dbReference type="RefSeq" id="WP_126833610.1">
    <property type="nucleotide sequence ID" value="NZ_PIPT01000004.1"/>
</dbReference>
<comment type="caution">
    <text evidence="2">The sequence shown here is derived from an EMBL/GenBank/DDBJ whole genome shotgun (WGS) entry which is preliminary data.</text>
</comment>
<sequence length="146" mass="16681">MTKTYDIRMKRIYTDASQADGTRALADRLWPRGIKKAEAKIDLWCKKVTPSNELRKSYHSKEIKFEAFAERYLNELNTHADELLPLMRAARQGTLTLLSAVKELEHSHVPVLRYAIESALRHEDEQADGSEPSSPVCFATSFTNNE</sequence>
<proteinExistence type="predicted"/>
<keyword evidence="3" id="KW-1185">Reference proteome</keyword>
<dbReference type="Pfam" id="PF22752">
    <property type="entry name" value="DUF488-N3i"/>
    <property type="match status" value="1"/>
</dbReference>